<dbReference type="RefSeq" id="WP_013488760.1">
    <property type="nucleotide sequence ID" value="NC_014829.1"/>
</dbReference>
<reference evidence="2 3" key="1">
    <citation type="submission" date="2010-12" db="EMBL/GenBank/DDBJ databases">
        <title>Complete sequence of Bacillus cellulosilyticus DSM 2522.</title>
        <authorList>
            <consortium name="US DOE Joint Genome Institute"/>
            <person name="Lucas S."/>
            <person name="Copeland A."/>
            <person name="Lapidus A."/>
            <person name="Cheng J.-F."/>
            <person name="Bruce D."/>
            <person name="Goodwin L."/>
            <person name="Pitluck S."/>
            <person name="Chertkov O."/>
            <person name="Detter J.C."/>
            <person name="Han C."/>
            <person name="Tapia R."/>
            <person name="Land M."/>
            <person name="Hauser L."/>
            <person name="Jeffries C."/>
            <person name="Kyrpides N."/>
            <person name="Ivanova N."/>
            <person name="Mikhailova N."/>
            <person name="Brumm P."/>
            <person name="Mead D."/>
            <person name="Woyke T."/>
        </authorList>
    </citation>
    <scope>NUCLEOTIDE SEQUENCE [LARGE SCALE GENOMIC DNA]</scope>
    <source>
        <strain evidence="3">ATCC 21833 / DSM 2522 / FERM P-1141 / JCM 9156 / N-4</strain>
    </source>
</reference>
<feature type="transmembrane region" description="Helical" evidence="1">
    <location>
        <begin position="94"/>
        <end position="112"/>
    </location>
</feature>
<evidence type="ECO:0000256" key="1">
    <source>
        <dbReference type="SAM" id="Phobius"/>
    </source>
</evidence>
<sequence>MKKTKNYEPLFWSIALPGFGQLLNKQYLKGIVFILAEFIVNVQSNFNVAIVHSFNGNIEDAIHVTDYQWLMFYPCLYMFSLWDAHKDANSPSPYMYFPFAFGAYFVTVGLIYSHTFTLFGVLIGPVFLPMLFLLPGLAVGFIIRALLLRKSQQSEERF</sequence>
<accession>E6U246</accession>
<proteinExistence type="predicted"/>
<dbReference type="eggNOG" id="ENOG50319RE">
    <property type="taxonomic scope" value="Bacteria"/>
</dbReference>
<keyword evidence="1" id="KW-1133">Transmembrane helix</keyword>
<keyword evidence="3" id="KW-1185">Reference proteome</keyword>
<feature type="transmembrane region" description="Helical" evidence="1">
    <location>
        <begin position="118"/>
        <end position="147"/>
    </location>
</feature>
<dbReference type="EMBL" id="CP002394">
    <property type="protein sequence ID" value="ADU30424.1"/>
    <property type="molecule type" value="Genomic_DNA"/>
</dbReference>
<evidence type="ECO:0000313" key="3">
    <source>
        <dbReference type="Proteomes" id="UP000001401"/>
    </source>
</evidence>
<dbReference type="HOGENOM" id="CLU_142074_0_0_9"/>
<dbReference type="STRING" id="649639.Bcell_2163"/>
<dbReference type="KEGG" id="bco:Bcell_2163"/>
<keyword evidence="1" id="KW-0812">Transmembrane</keyword>
<dbReference type="Proteomes" id="UP000001401">
    <property type="component" value="Chromosome"/>
</dbReference>
<name>E6U246_EVAC2</name>
<dbReference type="OrthoDB" id="1681794at2"/>
<protein>
    <submittedName>
        <fullName evidence="2">Uncharacterized protein</fullName>
    </submittedName>
</protein>
<gene>
    <name evidence="2" type="ordered locus">Bcell_2163</name>
</gene>
<organism evidence="2 3">
    <name type="scientific">Evansella cellulosilytica (strain ATCC 21833 / DSM 2522 / FERM P-1141 / JCM 9156 / N-4)</name>
    <name type="common">Bacillus cellulosilyticus</name>
    <dbReference type="NCBI Taxonomy" id="649639"/>
    <lineage>
        <taxon>Bacteria</taxon>
        <taxon>Bacillati</taxon>
        <taxon>Bacillota</taxon>
        <taxon>Bacilli</taxon>
        <taxon>Bacillales</taxon>
        <taxon>Bacillaceae</taxon>
        <taxon>Evansella</taxon>
    </lineage>
</organism>
<keyword evidence="1" id="KW-0472">Membrane</keyword>
<evidence type="ECO:0000313" key="2">
    <source>
        <dbReference type="EMBL" id="ADU30424.1"/>
    </source>
</evidence>
<dbReference type="AlphaFoldDB" id="E6U246"/>